<dbReference type="AlphaFoldDB" id="A0AA51YKX2"/>
<reference evidence="2 3" key="1">
    <citation type="submission" date="2023-08" db="EMBL/GenBank/DDBJ databases">
        <title>Methanolobus mangrovi sp. nov. and Methanolobus sediminis sp. nov, two novel methylotrophic methanogens isolated from mangrove sediments in China.</title>
        <authorList>
            <person name="Zhou J."/>
        </authorList>
    </citation>
    <scope>NUCLEOTIDE SEQUENCE [LARGE SCALE GENOMIC DNA]</scope>
    <source>
        <strain evidence="2 3">FTZ6</strain>
    </source>
</reference>
<keyword evidence="1" id="KW-1133">Transmembrane helix</keyword>
<name>A0AA51YKX2_9EURY</name>
<evidence type="ECO:0000256" key="1">
    <source>
        <dbReference type="SAM" id="Phobius"/>
    </source>
</evidence>
<dbReference type="EMBL" id="CP133592">
    <property type="protein sequence ID" value="WMW24342.1"/>
    <property type="molecule type" value="Genomic_DNA"/>
</dbReference>
<dbReference type="GeneID" id="84232970"/>
<gene>
    <name evidence="2" type="ORF">RE474_09595</name>
</gene>
<dbReference type="RefSeq" id="WP_309310154.1">
    <property type="nucleotide sequence ID" value="NZ_CP133592.1"/>
</dbReference>
<organism evidence="2 3">
    <name type="scientific">Methanolobus sediminis</name>
    <dbReference type="NCBI Taxonomy" id="3072978"/>
    <lineage>
        <taxon>Archaea</taxon>
        <taxon>Methanobacteriati</taxon>
        <taxon>Methanobacteriota</taxon>
        <taxon>Stenosarchaea group</taxon>
        <taxon>Methanomicrobia</taxon>
        <taxon>Methanosarcinales</taxon>
        <taxon>Methanosarcinaceae</taxon>
        <taxon>Methanolobus</taxon>
    </lineage>
</organism>
<feature type="transmembrane region" description="Helical" evidence="1">
    <location>
        <begin position="31"/>
        <end position="54"/>
    </location>
</feature>
<sequence>MTADLIHPVLFLIACLIVIDYFNFKMPLLTISILTIPVSLLFTFQVNAGLYLFLFETDISGFVDTPGMSLIIIGCMWVVPLTAILKTYYLGKFITPEEDEEMI</sequence>
<feature type="transmembrane region" description="Helical" evidence="1">
    <location>
        <begin position="66"/>
        <end position="85"/>
    </location>
</feature>
<proteinExistence type="predicted"/>
<accession>A0AA51YKX2</accession>
<keyword evidence="1" id="KW-0812">Transmembrane</keyword>
<evidence type="ECO:0000313" key="3">
    <source>
        <dbReference type="Proteomes" id="UP001182908"/>
    </source>
</evidence>
<dbReference type="KEGG" id="mseb:RE474_09595"/>
<feature type="transmembrane region" description="Helical" evidence="1">
    <location>
        <begin position="6"/>
        <end position="24"/>
    </location>
</feature>
<evidence type="ECO:0000313" key="2">
    <source>
        <dbReference type="EMBL" id="WMW24342.1"/>
    </source>
</evidence>
<keyword evidence="1" id="KW-0472">Membrane</keyword>
<dbReference type="Proteomes" id="UP001182908">
    <property type="component" value="Chromosome"/>
</dbReference>
<protein>
    <submittedName>
        <fullName evidence="2">Uncharacterized protein</fullName>
    </submittedName>
</protein>
<keyword evidence="3" id="KW-1185">Reference proteome</keyword>